<dbReference type="EMBL" id="MU275995">
    <property type="protein sequence ID" value="KAI0044059.1"/>
    <property type="molecule type" value="Genomic_DNA"/>
</dbReference>
<comment type="caution">
    <text evidence="1">The sequence shown here is derived from an EMBL/GenBank/DDBJ whole genome shotgun (WGS) entry which is preliminary data.</text>
</comment>
<protein>
    <submittedName>
        <fullName evidence="1">Uncharacterized protein</fullName>
    </submittedName>
</protein>
<sequence>MPRKVLGPSRLSKVMAQLNKAPRPQLVGLQSLKLTLAFRNDHWGARHFLKEDLPRIRYANPKLDIQVTRKIKTKEETWDPELVLQFKDGVTKSVPLQGKWSSKIFQEVMETAGGATWARWKTERAAAGLPIVDEPPVRARPSLSKTSASASAAPVPSPSAPDPLKTGAAAVLP</sequence>
<name>A0ACB8RIR6_9AGAM</name>
<gene>
    <name evidence="1" type="ORF">FA95DRAFT_1608845</name>
</gene>
<reference evidence="1" key="2">
    <citation type="journal article" date="2022" name="New Phytol.">
        <title>Evolutionary transition to the ectomycorrhizal habit in the genomes of a hyperdiverse lineage of mushroom-forming fungi.</title>
        <authorList>
            <person name="Looney B."/>
            <person name="Miyauchi S."/>
            <person name="Morin E."/>
            <person name="Drula E."/>
            <person name="Courty P.E."/>
            <person name="Kohler A."/>
            <person name="Kuo A."/>
            <person name="LaButti K."/>
            <person name="Pangilinan J."/>
            <person name="Lipzen A."/>
            <person name="Riley R."/>
            <person name="Andreopoulos W."/>
            <person name="He G."/>
            <person name="Johnson J."/>
            <person name="Nolan M."/>
            <person name="Tritt A."/>
            <person name="Barry K.W."/>
            <person name="Grigoriev I.V."/>
            <person name="Nagy L.G."/>
            <person name="Hibbett D."/>
            <person name="Henrissat B."/>
            <person name="Matheny P.B."/>
            <person name="Labbe J."/>
            <person name="Martin F.M."/>
        </authorList>
    </citation>
    <scope>NUCLEOTIDE SEQUENCE</scope>
    <source>
        <strain evidence="1">FP105234-sp</strain>
    </source>
</reference>
<organism evidence="1 2">
    <name type="scientific">Auriscalpium vulgare</name>
    <dbReference type="NCBI Taxonomy" id="40419"/>
    <lineage>
        <taxon>Eukaryota</taxon>
        <taxon>Fungi</taxon>
        <taxon>Dikarya</taxon>
        <taxon>Basidiomycota</taxon>
        <taxon>Agaricomycotina</taxon>
        <taxon>Agaricomycetes</taxon>
        <taxon>Russulales</taxon>
        <taxon>Auriscalpiaceae</taxon>
        <taxon>Auriscalpium</taxon>
    </lineage>
</organism>
<accession>A0ACB8RIR6</accession>
<reference evidence="1" key="1">
    <citation type="submission" date="2021-02" db="EMBL/GenBank/DDBJ databases">
        <authorList>
            <consortium name="DOE Joint Genome Institute"/>
            <person name="Ahrendt S."/>
            <person name="Looney B.P."/>
            <person name="Miyauchi S."/>
            <person name="Morin E."/>
            <person name="Drula E."/>
            <person name="Courty P.E."/>
            <person name="Chicoki N."/>
            <person name="Fauchery L."/>
            <person name="Kohler A."/>
            <person name="Kuo A."/>
            <person name="Labutti K."/>
            <person name="Pangilinan J."/>
            <person name="Lipzen A."/>
            <person name="Riley R."/>
            <person name="Andreopoulos W."/>
            <person name="He G."/>
            <person name="Johnson J."/>
            <person name="Barry K.W."/>
            <person name="Grigoriev I.V."/>
            <person name="Nagy L."/>
            <person name="Hibbett D."/>
            <person name="Henrissat B."/>
            <person name="Matheny P.B."/>
            <person name="Labbe J."/>
            <person name="Martin F."/>
        </authorList>
    </citation>
    <scope>NUCLEOTIDE SEQUENCE</scope>
    <source>
        <strain evidence="1">FP105234-sp</strain>
    </source>
</reference>
<proteinExistence type="predicted"/>
<keyword evidence="2" id="KW-1185">Reference proteome</keyword>
<evidence type="ECO:0000313" key="1">
    <source>
        <dbReference type="EMBL" id="KAI0044059.1"/>
    </source>
</evidence>
<evidence type="ECO:0000313" key="2">
    <source>
        <dbReference type="Proteomes" id="UP000814033"/>
    </source>
</evidence>
<dbReference type="Proteomes" id="UP000814033">
    <property type="component" value="Unassembled WGS sequence"/>
</dbReference>